<evidence type="ECO:0000313" key="2">
    <source>
        <dbReference type="EMBL" id="GAA4987817.1"/>
    </source>
</evidence>
<organism evidence="2 3">
    <name type="scientific">Yinghuangia aomiensis</name>
    <dbReference type="NCBI Taxonomy" id="676205"/>
    <lineage>
        <taxon>Bacteria</taxon>
        <taxon>Bacillati</taxon>
        <taxon>Actinomycetota</taxon>
        <taxon>Actinomycetes</taxon>
        <taxon>Kitasatosporales</taxon>
        <taxon>Streptomycetaceae</taxon>
        <taxon>Yinghuangia</taxon>
    </lineage>
</organism>
<gene>
    <name evidence="2" type="ORF">GCM10023205_68360</name>
</gene>
<dbReference type="Gene3D" id="3.40.50.150">
    <property type="entry name" value="Vaccinia Virus protein VP39"/>
    <property type="match status" value="1"/>
</dbReference>
<reference evidence="3" key="1">
    <citation type="journal article" date="2019" name="Int. J. Syst. Evol. Microbiol.">
        <title>The Global Catalogue of Microorganisms (GCM) 10K type strain sequencing project: providing services to taxonomists for standard genome sequencing and annotation.</title>
        <authorList>
            <consortium name="The Broad Institute Genomics Platform"/>
            <consortium name="The Broad Institute Genome Sequencing Center for Infectious Disease"/>
            <person name="Wu L."/>
            <person name="Ma J."/>
        </authorList>
    </citation>
    <scope>NUCLEOTIDE SEQUENCE [LARGE SCALE GENOMIC DNA]</scope>
    <source>
        <strain evidence="3">JCM 17986</strain>
    </source>
</reference>
<sequence length="250" mass="26636">MTSADHLIRTRELPATRRQAPWPSPADGDRIDAPRPGTEARTPLGPYETALREGGVLYMRRADGRRQALDLARWKAPADAADLSLVARCTGPTLDIGCGPGRLTAALVRRGLPTLGIDLAREAVRATTRAGAACLRKSVFDPLPREGRWGTALLADGNIGIGGDPAALLGRSAALLRTGGVLLVETNPDDPQAHERFAVRVEDTHGRRGAAFRWATVGAAALALLAPAQGFIVHEAWDHSGRAFTSLRRT</sequence>
<dbReference type="Pfam" id="PF13489">
    <property type="entry name" value="Methyltransf_23"/>
    <property type="match status" value="1"/>
</dbReference>
<keyword evidence="2" id="KW-0808">Transferase</keyword>
<dbReference type="SUPFAM" id="SSF53335">
    <property type="entry name" value="S-adenosyl-L-methionine-dependent methyltransferases"/>
    <property type="match status" value="1"/>
</dbReference>
<evidence type="ECO:0000256" key="1">
    <source>
        <dbReference type="SAM" id="MobiDB-lite"/>
    </source>
</evidence>
<dbReference type="GO" id="GO:0032259">
    <property type="term" value="P:methylation"/>
    <property type="evidence" value="ECO:0007669"/>
    <property type="project" value="UniProtKB-KW"/>
</dbReference>
<dbReference type="InterPro" id="IPR029063">
    <property type="entry name" value="SAM-dependent_MTases_sf"/>
</dbReference>
<keyword evidence="3" id="KW-1185">Reference proteome</keyword>
<comment type="caution">
    <text evidence="2">The sequence shown here is derived from an EMBL/GenBank/DDBJ whole genome shotgun (WGS) entry which is preliminary data.</text>
</comment>
<feature type="region of interest" description="Disordered" evidence="1">
    <location>
        <begin position="1"/>
        <end position="45"/>
    </location>
</feature>
<protein>
    <submittedName>
        <fullName evidence="2">Class I SAM-dependent methyltransferase</fullName>
    </submittedName>
</protein>
<accession>A0ABP9I5D0</accession>
<dbReference type="RefSeq" id="WP_345679677.1">
    <property type="nucleotide sequence ID" value="NZ_BAABHS010000034.1"/>
</dbReference>
<name>A0ABP9I5D0_9ACTN</name>
<dbReference type="CDD" id="cd02440">
    <property type="entry name" value="AdoMet_MTases"/>
    <property type="match status" value="1"/>
</dbReference>
<keyword evidence="2" id="KW-0489">Methyltransferase</keyword>
<dbReference type="Proteomes" id="UP001500466">
    <property type="component" value="Unassembled WGS sequence"/>
</dbReference>
<evidence type="ECO:0000313" key="3">
    <source>
        <dbReference type="Proteomes" id="UP001500466"/>
    </source>
</evidence>
<dbReference type="EMBL" id="BAABHS010000034">
    <property type="protein sequence ID" value="GAA4987817.1"/>
    <property type="molecule type" value="Genomic_DNA"/>
</dbReference>
<feature type="compositionally biased region" description="Basic and acidic residues" evidence="1">
    <location>
        <begin position="1"/>
        <end position="15"/>
    </location>
</feature>
<dbReference type="GO" id="GO:0008168">
    <property type="term" value="F:methyltransferase activity"/>
    <property type="evidence" value="ECO:0007669"/>
    <property type="project" value="UniProtKB-KW"/>
</dbReference>
<proteinExistence type="predicted"/>